<dbReference type="Pfam" id="PF01075">
    <property type="entry name" value="Glyco_transf_9"/>
    <property type="match status" value="1"/>
</dbReference>
<protein>
    <submittedName>
        <fullName evidence="3">Glycosyltransferase family 9 protein</fullName>
    </submittedName>
</protein>
<dbReference type="InterPro" id="IPR002201">
    <property type="entry name" value="Glyco_trans_9"/>
</dbReference>
<reference evidence="3" key="1">
    <citation type="submission" date="2020-10" db="EMBL/GenBank/DDBJ databases">
        <title>Ca. Dormibacterota MAGs.</title>
        <authorList>
            <person name="Montgomery K."/>
        </authorList>
    </citation>
    <scope>NUCLEOTIDE SEQUENCE [LARGE SCALE GENOMIC DNA]</scope>
    <source>
        <strain evidence="3">SC8812_S17_10</strain>
    </source>
</reference>
<dbReference type="SUPFAM" id="SSF53756">
    <property type="entry name" value="UDP-Glycosyltransferase/glycogen phosphorylase"/>
    <property type="match status" value="1"/>
</dbReference>
<comment type="caution">
    <text evidence="3">The sequence shown here is derived from an EMBL/GenBank/DDBJ whole genome shotgun (WGS) entry which is preliminary data.</text>
</comment>
<dbReference type="PANTHER" id="PTHR30160">
    <property type="entry name" value="TETRAACYLDISACCHARIDE 4'-KINASE-RELATED"/>
    <property type="match status" value="1"/>
</dbReference>
<dbReference type="GO" id="GO:0005829">
    <property type="term" value="C:cytosol"/>
    <property type="evidence" value="ECO:0007669"/>
    <property type="project" value="TreeGrafter"/>
</dbReference>
<evidence type="ECO:0000313" key="4">
    <source>
        <dbReference type="Proteomes" id="UP000612893"/>
    </source>
</evidence>
<dbReference type="Proteomes" id="UP000612893">
    <property type="component" value="Unassembled WGS sequence"/>
</dbReference>
<organism evidence="3 4">
    <name type="scientific">Candidatus Nephthysia bennettiae</name>
    <dbReference type="NCBI Taxonomy" id="3127016"/>
    <lineage>
        <taxon>Bacteria</taxon>
        <taxon>Bacillati</taxon>
        <taxon>Candidatus Dormiibacterota</taxon>
        <taxon>Candidatus Dormibacteria</taxon>
        <taxon>Candidatus Dormibacterales</taxon>
        <taxon>Candidatus Dormibacteraceae</taxon>
        <taxon>Candidatus Nephthysia</taxon>
    </lineage>
</organism>
<gene>
    <name evidence="3" type="ORF">JF922_10070</name>
</gene>
<evidence type="ECO:0000313" key="3">
    <source>
        <dbReference type="EMBL" id="MBJ7598417.1"/>
    </source>
</evidence>
<evidence type="ECO:0000256" key="1">
    <source>
        <dbReference type="ARBA" id="ARBA00022676"/>
    </source>
</evidence>
<dbReference type="GO" id="GO:0008713">
    <property type="term" value="F:ADP-heptose-lipopolysaccharide heptosyltransferase activity"/>
    <property type="evidence" value="ECO:0007669"/>
    <property type="project" value="TreeGrafter"/>
</dbReference>
<name>A0A934NDG7_9BACT</name>
<proteinExistence type="predicted"/>
<keyword evidence="4" id="KW-1185">Reference proteome</keyword>
<accession>A0A934NDG7</accession>
<dbReference type="Gene3D" id="3.40.50.2000">
    <property type="entry name" value="Glycogen Phosphorylase B"/>
    <property type="match status" value="2"/>
</dbReference>
<keyword evidence="1" id="KW-0328">Glycosyltransferase</keyword>
<dbReference type="CDD" id="cd03789">
    <property type="entry name" value="GT9_LPS_heptosyltransferase"/>
    <property type="match status" value="1"/>
</dbReference>
<evidence type="ECO:0000256" key="2">
    <source>
        <dbReference type="ARBA" id="ARBA00022679"/>
    </source>
</evidence>
<dbReference type="EMBL" id="JAEKNR010000106">
    <property type="protein sequence ID" value="MBJ7598417.1"/>
    <property type="molecule type" value="Genomic_DNA"/>
</dbReference>
<keyword evidence="2" id="KW-0808">Transferase</keyword>
<dbReference type="InterPro" id="IPR051199">
    <property type="entry name" value="LPS_LOS_Heptosyltrfase"/>
</dbReference>
<sequence length="322" mass="33424">MRPPVTGSGGGPAADPRPVLLVLRALGLGDFLTVVPALRALSDAFPGHRRILGCPRVLEPLALHTGAVDDVLPTEPLGPVDWRGPAVAVNLHGRGPESHRRLLETLPGRLIAFRSAELAETAGLPAWRADEHEVERWCRLLAESGIPADPGRLELTRSGLPATRCPHGATIVHPGAQSAARRWPAERWAAVVRAELADGRPVLVTAGPGESALAQHLAELAALAPDAVRDGMGILELAGLVARAGRVACGDTGVAHLATALGKPSVVLFGPTPPALWGPPPGGRHTVLWKGYASDPFADRPAPGLLAIQPPEVARALAALGS</sequence>
<dbReference type="RefSeq" id="WP_338201394.1">
    <property type="nucleotide sequence ID" value="NZ_JAEKNR010000106.1"/>
</dbReference>
<dbReference type="GO" id="GO:0009244">
    <property type="term" value="P:lipopolysaccharide core region biosynthetic process"/>
    <property type="evidence" value="ECO:0007669"/>
    <property type="project" value="TreeGrafter"/>
</dbReference>
<dbReference type="PANTHER" id="PTHR30160:SF1">
    <property type="entry name" value="LIPOPOLYSACCHARIDE 1,2-N-ACETYLGLUCOSAMINETRANSFERASE-RELATED"/>
    <property type="match status" value="1"/>
</dbReference>
<dbReference type="AlphaFoldDB" id="A0A934NDG7"/>